<keyword evidence="3" id="KW-1185">Reference proteome</keyword>
<sequence>MTATSKIDPRLVDENRAFLSEFAGKGVDISAIEQMRFLCDFSTHSNAEAFVKEAGELATKAGVSPISVEIDEDDCDLPFLSINTFGMSADAEKISELEAGLTAISQKFDQGRVSWEFADPANPIQQSGET</sequence>
<reference evidence="2 3" key="1">
    <citation type="submission" date="2014-03" db="EMBL/GenBank/DDBJ databases">
        <title>Draft Genome Sequence of Actibacterium mucosum KCTC 23349, a Marine Alphaproteobacterium with Complex Ionic Requirements Isolated from Mediterranean Seawater at Malvarrosa Beach, Valencia, Spain.</title>
        <authorList>
            <person name="Arahal D.R."/>
            <person name="Shao Z."/>
            <person name="Lai Q."/>
            <person name="Pujalte M.J."/>
        </authorList>
    </citation>
    <scope>NUCLEOTIDE SEQUENCE [LARGE SCALE GENOMIC DNA]</scope>
    <source>
        <strain evidence="2 3">KCTC 23349</strain>
    </source>
</reference>
<evidence type="ECO:0000313" key="3">
    <source>
        <dbReference type="Proteomes" id="UP000026249"/>
    </source>
</evidence>
<dbReference type="Pfam" id="PF06877">
    <property type="entry name" value="RraB"/>
    <property type="match status" value="1"/>
</dbReference>
<evidence type="ECO:0000259" key="1">
    <source>
        <dbReference type="Pfam" id="PF06877"/>
    </source>
</evidence>
<dbReference type="STRING" id="1454373.ACMU_12830"/>
<name>A0A037ZJ39_9RHOB</name>
<dbReference type="EMBL" id="JFKE01000004">
    <property type="protein sequence ID" value="KAJ55572.1"/>
    <property type="molecule type" value="Genomic_DNA"/>
</dbReference>
<accession>A0A037ZJ39</accession>
<dbReference type="AlphaFoldDB" id="A0A037ZJ39"/>
<feature type="domain" description="Regulator of ribonuclease activity B" evidence="1">
    <location>
        <begin position="13"/>
        <end position="109"/>
    </location>
</feature>
<comment type="caution">
    <text evidence="2">The sequence shown here is derived from an EMBL/GenBank/DDBJ whole genome shotgun (WGS) entry which is preliminary data.</text>
</comment>
<proteinExistence type="predicted"/>
<gene>
    <name evidence="2" type="ORF">ACMU_12830</name>
</gene>
<dbReference type="Proteomes" id="UP000026249">
    <property type="component" value="Unassembled WGS sequence"/>
</dbReference>
<dbReference type="InterPro" id="IPR009671">
    <property type="entry name" value="RraB_dom"/>
</dbReference>
<protein>
    <recommendedName>
        <fullName evidence="1">Regulator of ribonuclease activity B domain-containing protein</fullName>
    </recommendedName>
</protein>
<evidence type="ECO:0000313" key="2">
    <source>
        <dbReference type="EMBL" id="KAJ55572.1"/>
    </source>
</evidence>
<organism evidence="2 3">
    <name type="scientific">Actibacterium mucosum KCTC 23349</name>
    <dbReference type="NCBI Taxonomy" id="1454373"/>
    <lineage>
        <taxon>Bacteria</taxon>
        <taxon>Pseudomonadati</taxon>
        <taxon>Pseudomonadota</taxon>
        <taxon>Alphaproteobacteria</taxon>
        <taxon>Rhodobacterales</taxon>
        <taxon>Roseobacteraceae</taxon>
        <taxon>Actibacterium</taxon>
    </lineage>
</organism>